<dbReference type="SMART" id="SM00869">
    <property type="entry name" value="Autotransporter"/>
    <property type="match status" value="1"/>
</dbReference>
<feature type="domain" description="Autotransporter" evidence="3">
    <location>
        <begin position="930"/>
        <end position="1207"/>
    </location>
</feature>
<dbReference type="InterPro" id="IPR036709">
    <property type="entry name" value="Autotransporte_beta_dom_sf"/>
</dbReference>
<evidence type="ECO:0000256" key="2">
    <source>
        <dbReference type="SAM" id="SignalP"/>
    </source>
</evidence>
<dbReference type="NCBIfam" id="TIGR02601">
    <property type="entry name" value="autotrns_rpt"/>
    <property type="match status" value="1"/>
</dbReference>
<sequence length="1207" mass="119036">MPLYCAARPNSALSGRPYPAMRPVAAALAALFAWAGAPAQAENKGGMPSFEGGGGGAGSYASFGMGENGLGGSAGPATGGHWGMEMRGPGSVTGPALNGGYGLDGSRGEVDLHGAGGGGGGGSALRIINTSGGDNVNSRISITGGRGGNGGDSAAADSVGRIGAGSGGGGGGGDAIELFSNQSFRFVNDGIVTGGEGGNGGLSSVTNGLAGGGGAGGNGITTLSATGVVIENRSAITGGNGGNSMSGSPTAPGSVAGAGGAGVVLGSGTLNNTSSASIRGGNSGFSGGMVGLSMNNHGGAGVSMTGGVLTNAGFISGGNGLAGGAGVEMTGAGTIVNAGAIQGGMIGGGTRADSVLMSGDGGRLELRDGYSFLGRVNSTGIGNVLALGGDVDSSFNLTHWGNGYLGFSSTMEKTGNSTWLLTGQATQAPNWTVKSGTLSFTSGAQLGGSSSTIALGNATLAYAAVGGQATLNAAVSMTGAVGTIGVASGGVLVVSQAVSGSTLKKDGPGTLSLKGPAQYGTLLASDGLVILDNPVLPQRIGSNAVVSIYTRGDQTHTGDILGLDLRRGVMIKDGLGTLTLAGANVLDWRIVVGGLTASPDRFQGDVDMLLGSRFTLDGATDGSYAGKLSGAGTFTKRGAGRLDLLGDSSAFTGPTQVEQGTLNLAAAASLGGGVVVNGGATLGGSGTVGSMHVLPGGTLSLADGDFKVKGDAVFRQGSTFAVRADPNGTPGRLVADGQVDLQGGNVLHVGVGDGFAIGSTYPIVSANRVQGRFDGVSSQYAYLTAALDYSDAKAVNLRLVRRDILPPIVVPPDVTPPILTPPAPRPIRFDDLATTANQRAVGLALESLPGDNPIYRAVLGLPVGAPPQALAALSGESHASTASALAGLGANARMIPLAQLRRGLGATMTPGSPTASAGASDAPLSVAALPGSDALPAWAQVVGQWQRSGGEDGIARTRQHTGGVYAGADRAIGNGWRLGGAVGVTNSKLKVDDLNSQSDIDSYSATVYGGRRYDAGPGHINLLLGAAYTWHDVSSKRNVGFGGVNQELKADYGASTGQLFGEIGYGLPVSDRAVLEPYAGVAFNDQRVRGFSESGGAAALSGDRQHDQTTTTTLGLRGTMQWDSLAFTAGAGWRHAFGDVNPASTLAFAGSDAFTVAGAPIARNALAAELAGQWRVSRGTALTLAYDGEYGGGNQQHAGTLRVSWRF</sequence>
<dbReference type="Proteomes" id="UP001446337">
    <property type="component" value="Chromosome"/>
</dbReference>
<evidence type="ECO:0000256" key="1">
    <source>
        <dbReference type="ARBA" id="ARBA00022729"/>
    </source>
</evidence>
<dbReference type="RefSeq" id="WP_343499367.1">
    <property type="nucleotide sequence ID" value="NZ_CP154792.1"/>
</dbReference>
<dbReference type="InterPro" id="IPR013425">
    <property type="entry name" value="Autotrns_rpt"/>
</dbReference>
<protein>
    <submittedName>
        <fullName evidence="4">Autotransporter domain-containing protein</fullName>
    </submittedName>
</protein>
<dbReference type="Gene3D" id="2.40.128.130">
    <property type="entry name" value="Autotransporter beta-domain"/>
    <property type="match status" value="1"/>
</dbReference>
<proteinExistence type="predicted"/>
<dbReference type="InterPro" id="IPR011050">
    <property type="entry name" value="Pectin_lyase_fold/virulence"/>
</dbReference>
<dbReference type="SUPFAM" id="SSF51126">
    <property type="entry name" value="Pectin lyase-like"/>
    <property type="match status" value="1"/>
</dbReference>
<dbReference type="Pfam" id="PF03797">
    <property type="entry name" value="Autotransporter"/>
    <property type="match status" value="1"/>
</dbReference>
<organism evidence="4 5">
    <name type="scientific">Achromobacter denitrificans</name>
    <name type="common">Alcaligenes denitrificans</name>
    <dbReference type="NCBI Taxonomy" id="32002"/>
    <lineage>
        <taxon>Bacteria</taxon>
        <taxon>Pseudomonadati</taxon>
        <taxon>Pseudomonadota</taxon>
        <taxon>Betaproteobacteria</taxon>
        <taxon>Burkholderiales</taxon>
        <taxon>Alcaligenaceae</taxon>
        <taxon>Achromobacter</taxon>
    </lineage>
</organism>
<evidence type="ECO:0000313" key="5">
    <source>
        <dbReference type="Proteomes" id="UP001446337"/>
    </source>
</evidence>
<dbReference type="Pfam" id="PF12951">
    <property type="entry name" value="PATR"/>
    <property type="match status" value="3"/>
</dbReference>
<name>A0ABZ3G7Z4_ACHDE</name>
<accession>A0ABZ3G7Z4</accession>
<evidence type="ECO:0000313" key="4">
    <source>
        <dbReference type="EMBL" id="XAN18147.1"/>
    </source>
</evidence>
<keyword evidence="1 2" id="KW-0732">Signal</keyword>
<evidence type="ECO:0000259" key="3">
    <source>
        <dbReference type="PROSITE" id="PS51208"/>
    </source>
</evidence>
<dbReference type="SUPFAM" id="SSF103515">
    <property type="entry name" value="Autotransporter"/>
    <property type="match status" value="1"/>
</dbReference>
<dbReference type="InterPro" id="IPR005546">
    <property type="entry name" value="Autotransporte_beta"/>
</dbReference>
<dbReference type="EMBL" id="CP154792">
    <property type="protein sequence ID" value="XAN18147.1"/>
    <property type="molecule type" value="Genomic_DNA"/>
</dbReference>
<gene>
    <name evidence="4" type="ORF">AAIK43_08930</name>
</gene>
<feature type="chain" id="PRO_5046174724" evidence="2">
    <location>
        <begin position="42"/>
        <end position="1207"/>
    </location>
</feature>
<reference evidence="4 5" key="1">
    <citation type="submission" date="2024-05" db="EMBL/GenBank/DDBJ databases">
        <title>Achromobacter denitrificans. BP1, complete genome.</title>
        <authorList>
            <person name="Zhang B."/>
        </authorList>
    </citation>
    <scope>NUCLEOTIDE SEQUENCE [LARGE SCALE GENOMIC DNA]</scope>
    <source>
        <strain evidence="4 5">BP1</strain>
    </source>
</reference>
<dbReference type="PROSITE" id="PS51208">
    <property type="entry name" value="AUTOTRANSPORTER"/>
    <property type="match status" value="1"/>
</dbReference>
<keyword evidence="5" id="KW-1185">Reference proteome</keyword>
<feature type="signal peptide" evidence="2">
    <location>
        <begin position="1"/>
        <end position="41"/>
    </location>
</feature>